<reference evidence="1 2" key="1">
    <citation type="journal article" date="2010" name="Stand. Genomic Sci.">
        <title>Complete genome sequence of Spirosoma linguale type strain (1).</title>
        <authorList>
            <person name="Lail K."/>
            <person name="Sikorski J."/>
            <person name="Saunders E."/>
            <person name="Lapidus A."/>
            <person name="Glavina Del Rio T."/>
            <person name="Copeland A."/>
            <person name="Tice H."/>
            <person name="Cheng J.-F."/>
            <person name="Lucas S."/>
            <person name="Nolan M."/>
            <person name="Bruce D."/>
            <person name="Goodwin L."/>
            <person name="Pitluck S."/>
            <person name="Ivanova N."/>
            <person name="Mavromatis K."/>
            <person name="Ovchinnikova G."/>
            <person name="Pati A."/>
            <person name="Chen A."/>
            <person name="Palaniappan K."/>
            <person name="Land M."/>
            <person name="Hauser L."/>
            <person name="Chang Y.-J."/>
            <person name="Jeffries C.D."/>
            <person name="Chain P."/>
            <person name="Brettin T."/>
            <person name="Detter J.C."/>
            <person name="Schuetze A."/>
            <person name="Rohde M."/>
            <person name="Tindall B.J."/>
            <person name="Goeker M."/>
            <person name="Bristow J."/>
            <person name="Eisen J.A."/>
            <person name="Markowitz V."/>
            <person name="Hugenholtz P."/>
            <person name="Kyrpides N.C."/>
            <person name="Klenk H.-P."/>
            <person name="Chen F."/>
        </authorList>
    </citation>
    <scope>NUCLEOTIDE SEQUENCE [LARGE SCALE GENOMIC DNA]</scope>
    <source>
        <strain evidence="2">ATCC 33905 / DSM 74 / LMG 10896 / Claus 1</strain>
    </source>
</reference>
<protein>
    <submittedName>
        <fullName evidence="1">Uncharacterized protein</fullName>
    </submittedName>
</protein>
<dbReference type="KEGG" id="sli:Slin_6691"/>
<name>D2QV15_SPILD</name>
<geneLocation type="plasmid" evidence="1 2">
    <name>pSLIN01</name>
</geneLocation>
<keyword evidence="2" id="KW-1185">Reference proteome</keyword>
<proteinExistence type="predicted"/>
<organism evidence="1 2">
    <name type="scientific">Spirosoma linguale (strain ATCC 33905 / DSM 74 / LMG 10896 / Claus 1)</name>
    <dbReference type="NCBI Taxonomy" id="504472"/>
    <lineage>
        <taxon>Bacteria</taxon>
        <taxon>Pseudomonadati</taxon>
        <taxon>Bacteroidota</taxon>
        <taxon>Cytophagia</taxon>
        <taxon>Cytophagales</taxon>
        <taxon>Cytophagaceae</taxon>
        <taxon>Spirosoma</taxon>
    </lineage>
</organism>
<evidence type="ECO:0000313" key="1">
    <source>
        <dbReference type="EMBL" id="ADB42647.1"/>
    </source>
</evidence>
<sequence>MTKLLKIDPYLEKVYPVDINDSLMDVCRQIGARRLTIAGQQSISIDDCSDAAYCDDEALYTKPLPPAFRLRTTGHIIYGCALWHRVTQEGKLQASAWTQSDLTTQVEFLGFIPLADVQTNLSMLDDESLPLDEPDED</sequence>
<dbReference type="EMBL" id="CP001770">
    <property type="protein sequence ID" value="ADB42647.1"/>
    <property type="molecule type" value="Genomic_DNA"/>
</dbReference>
<accession>D2QV15</accession>
<keyword evidence="1" id="KW-0614">Plasmid</keyword>
<dbReference type="Proteomes" id="UP000002028">
    <property type="component" value="Plasmid pSLIN01"/>
</dbReference>
<evidence type="ECO:0000313" key="2">
    <source>
        <dbReference type="Proteomes" id="UP000002028"/>
    </source>
</evidence>
<gene>
    <name evidence="1" type="ordered locus">Slin_6691</name>
</gene>
<dbReference type="AlphaFoldDB" id="D2QV15"/>
<dbReference type="HOGENOM" id="CLU_1863915_0_0_10"/>
<dbReference type="RefSeq" id="WP_012931129.1">
    <property type="nucleotide sequence ID" value="NC_013731.1"/>
</dbReference>